<keyword evidence="2" id="KW-1185">Reference proteome</keyword>
<dbReference type="RefSeq" id="WP_013638789.1">
    <property type="nucleotide sequence ID" value="NC_015185.1"/>
</dbReference>
<accession>F0S0N5</accession>
<evidence type="ECO:0000313" key="2">
    <source>
        <dbReference type="Proteomes" id="UP000007102"/>
    </source>
</evidence>
<organism evidence="1 2">
    <name type="scientific">Desulfurobacterium thermolithotrophum (strain DSM 11699 / BSA)</name>
    <dbReference type="NCBI Taxonomy" id="868864"/>
    <lineage>
        <taxon>Bacteria</taxon>
        <taxon>Pseudomonadati</taxon>
        <taxon>Aquificota</taxon>
        <taxon>Aquificia</taxon>
        <taxon>Desulfurobacteriales</taxon>
        <taxon>Desulfurobacteriaceae</taxon>
        <taxon>Desulfurobacterium</taxon>
    </lineage>
</organism>
<dbReference type="HOGENOM" id="CLU_1967034_0_0_0"/>
<proteinExistence type="predicted"/>
<evidence type="ECO:0000313" key="1">
    <source>
        <dbReference type="EMBL" id="ADY73838.1"/>
    </source>
</evidence>
<name>F0S0N5_DESTD</name>
<dbReference type="KEGG" id="dte:Dester_1202"/>
<dbReference type="STRING" id="868864.Dester_1202"/>
<sequence length="127" mass="14787">MKIDNRAIKGLAYRAADLWLNLELSKFRPDGNYEQVENFLKQRFKADELNPLLVTLGLLEMALIEDALKNKPYLSEEEREKIIQEIVESLAKKFPQIVSEMEKILSEIDSKIKEFKLLADKYRKGGE</sequence>
<gene>
    <name evidence="1" type="ordered locus">Dester_1202</name>
</gene>
<dbReference type="OrthoDB" id="14934at2"/>
<reference evidence="1 2" key="1">
    <citation type="journal article" date="2011" name="Stand. Genomic Sci.">
        <title>Complete genome sequence of the thermophilic sulfur-reducer Desulfurobacterium thermolithotrophum type strain (BSA(T)) from a deep-sea hydrothermal vent.</title>
        <authorList>
            <person name="Goker M."/>
            <person name="Daligault H."/>
            <person name="Mwirichia R."/>
            <person name="Lapidus A."/>
            <person name="Lucas S."/>
            <person name="Deshpande S."/>
            <person name="Pagani I."/>
            <person name="Tapia R."/>
            <person name="Cheng J.F."/>
            <person name="Goodwin L."/>
            <person name="Pitluck S."/>
            <person name="Liolios K."/>
            <person name="Ivanova N."/>
            <person name="Mavromatis K."/>
            <person name="Mikhailova N."/>
            <person name="Pati A."/>
            <person name="Chen A."/>
            <person name="Palaniappan K."/>
            <person name="Han C."/>
            <person name="Land M."/>
            <person name="Hauser L."/>
            <person name="Pan C."/>
            <person name="Brambilla E.M."/>
            <person name="Rohde M."/>
            <person name="Spring S."/>
            <person name="Sikorski J."/>
            <person name="Wirth R."/>
            <person name="Detter J.C."/>
            <person name="Woyke T."/>
            <person name="Bristow J."/>
            <person name="Eisen J.A."/>
            <person name="Markowitz V."/>
            <person name="Hugenholtz P."/>
            <person name="Kyrpides N.C."/>
            <person name="Klenk H.P."/>
        </authorList>
    </citation>
    <scope>NUCLEOTIDE SEQUENCE [LARGE SCALE GENOMIC DNA]</scope>
    <source>
        <strain evidence="2">DSM 11699 / BSA</strain>
    </source>
</reference>
<dbReference type="Proteomes" id="UP000007102">
    <property type="component" value="Chromosome"/>
</dbReference>
<dbReference type="InParanoid" id="F0S0N5"/>
<dbReference type="eggNOG" id="ENOG503403E">
    <property type="taxonomic scope" value="Bacteria"/>
</dbReference>
<dbReference type="EMBL" id="CP002543">
    <property type="protein sequence ID" value="ADY73838.1"/>
    <property type="molecule type" value="Genomic_DNA"/>
</dbReference>
<reference evidence="2" key="2">
    <citation type="submission" date="2011-02" db="EMBL/GenBank/DDBJ databases">
        <title>The complete genome of Desulfurobacterium thermolithotrophum DSM 11699.</title>
        <authorList>
            <consortium name="US DOE Joint Genome Institute (JGI-PGF)"/>
            <person name="Lucas S."/>
            <person name="Copeland A."/>
            <person name="Lapidus A."/>
            <person name="Bruce D."/>
            <person name="Goodwin L."/>
            <person name="Pitluck S."/>
            <person name="Kyrpides N."/>
            <person name="Mavromatis K."/>
            <person name="Pagani I."/>
            <person name="Ivanova N."/>
            <person name="Mikhailova N."/>
            <person name="Daligault H."/>
            <person name="Detter J.C."/>
            <person name="Tapia R."/>
            <person name="Han C."/>
            <person name="Land M."/>
            <person name="Hauser L."/>
            <person name="Markowitz V."/>
            <person name="Cheng J.-F."/>
            <person name="Hugenholtz P."/>
            <person name="Woyke T."/>
            <person name="Wu D."/>
            <person name="Spring S."/>
            <person name="Brambilla E."/>
            <person name="Klenk H.-P."/>
            <person name="Eisen J.A."/>
        </authorList>
    </citation>
    <scope>NUCLEOTIDE SEQUENCE [LARGE SCALE GENOMIC DNA]</scope>
    <source>
        <strain evidence="2">DSM 11699 / BSA</strain>
    </source>
</reference>
<protein>
    <submittedName>
        <fullName evidence="1">Uncharacterized protein</fullName>
    </submittedName>
</protein>
<dbReference type="AlphaFoldDB" id="F0S0N5"/>